<evidence type="ECO:0000313" key="2">
    <source>
        <dbReference type="Proteomes" id="UP001302374"/>
    </source>
</evidence>
<evidence type="ECO:0000313" key="1">
    <source>
        <dbReference type="EMBL" id="WOF13713.1"/>
    </source>
</evidence>
<dbReference type="EMBL" id="CP043839">
    <property type="protein sequence ID" value="WOF13713.1"/>
    <property type="molecule type" value="Genomic_DNA"/>
</dbReference>
<sequence>MNYSQKIHCYIPFWLKLTLLDLSTLDTSKVNYS</sequence>
<keyword evidence="2" id="KW-1185">Reference proteome</keyword>
<reference evidence="1 2" key="1">
    <citation type="submission" date="2019-09" db="EMBL/GenBank/DDBJ databases">
        <title>Butyricimonas paravirosa DSM 105722 (=214-4 = JCM 18677 = CCUG 65563).</title>
        <authorList>
            <person name="Le Roy T."/>
            <person name="Cani P.D."/>
        </authorList>
    </citation>
    <scope>NUCLEOTIDE SEQUENCE [LARGE SCALE GENOMIC DNA]</scope>
    <source>
        <strain evidence="1 2">DSM 105722</strain>
    </source>
</reference>
<name>A0ABZ0FZD6_9BACT</name>
<accession>A0ABZ0FZD6</accession>
<proteinExistence type="predicted"/>
<protein>
    <submittedName>
        <fullName evidence="1">Uncharacterized protein</fullName>
    </submittedName>
</protein>
<dbReference type="Proteomes" id="UP001302374">
    <property type="component" value="Chromosome"/>
</dbReference>
<gene>
    <name evidence="1" type="ORF">F1644_16230</name>
</gene>
<organism evidence="1 2">
    <name type="scientific">Butyricimonas paravirosa</name>
    <dbReference type="NCBI Taxonomy" id="1472417"/>
    <lineage>
        <taxon>Bacteria</taxon>
        <taxon>Pseudomonadati</taxon>
        <taxon>Bacteroidota</taxon>
        <taxon>Bacteroidia</taxon>
        <taxon>Bacteroidales</taxon>
        <taxon>Odoribacteraceae</taxon>
        <taxon>Butyricimonas</taxon>
    </lineage>
</organism>